<dbReference type="PIRSF" id="PIRSF003128">
    <property type="entry name" value="RecN"/>
    <property type="match status" value="1"/>
</dbReference>
<keyword evidence="13" id="KW-1185">Reference proteome</keyword>
<proteinExistence type="inferred from homology"/>
<evidence type="ECO:0000313" key="13">
    <source>
        <dbReference type="Proteomes" id="UP000185639"/>
    </source>
</evidence>
<protein>
    <recommendedName>
        <fullName evidence="3 9">DNA repair protein RecN</fullName>
    </recommendedName>
    <alternativeName>
        <fullName evidence="8 9">Recombination protein N</fullName>
    </alternativeName>
</protein>
<evidence type="ECO:0000256" key="6">
    <source>
        <dbReference type="ARBA" id="ARBA00022840"/>
    </source>
</evidence>
<evidence type="ECO:0000256" key="8">
    <source>
        <dbReference type="ARBA" id="ARBA00033408"/>
    </source>
</evidence>
<dbReference type="GO" id="GO:0006310">
    <property type="term" value="P:DNA recombination"/>
    <property type="evidence" value="ECO:0007669"/>
    <property type="project" value="InterPro"/>
</dbReference>
<dbReference type="SUPFAM" id="SSF52540">
    <property type="entry name" value="P-loop containing nucleoside triphosphate hydrolases"/>
    <property type="match status" value="1"/>
</dbReference>
<keyword evidence="7 9" id="KW-0234">DNA repair</keyword>
<dbReference type="GO" id="GO:0009432">
    <property type="term" value="P:SOS response"/>
    <property type="evidence" value="ECO:0007669"/>
    <property type="project" value="UniProtKB-ARBA"/>
</dbReference>
<dbReference type="AlphaFoldDB" id="A0A1N7IYV3"/>
<dbReference type="Pfam" id="PF02463">
    <property type="entry name" value="SMC_N"/>
    <property type="match status" value="1"/>
</dbReference>
<evidence type="ECO:0000256" key="4">
    <source>
        <dbReference type="ARBA" id="ARBA00022741"/>
    </source>
</evidence>
<keyword evidence="6" id="KW-0067">ATP-binding</keyword>
<keyword evidence="5 9" id="KW-0227">DNA damage</keyword>
<evidence type="ECO:0000256" key="10">
    <source>
        <dbReference type="SAM" id="Coils"/>
    </source>
</evidence>
<dbReference type="InterPro" id="IPR003395">
    <property type="entry name" value="RecF/RecN/SMC_N"/>
</dbReference>
<dbReference type="PANTHER" id="PTHR11059:SF0">
    <property type="entry name" value="DNA REPAIR PROTEIN RECN"/>
    <property type="match status" value="1"/>
</dbReference>
<dbReference type="EMBL" id="FTOH01000001">
    <property type="protein sequence ID" value="SIS42187.1"/>
    <property type="molecule type" value="Genomic_DNA"/>
</dbReference>
<reference evidence="13" key="1">
    <citation type="submission" date="2017-01" db="EMBL/GenBank/DDBJ databases">
        <authorList>
            <person name="Varghese N."/>
            <person name="Submissions S."/>
        </authorList>
    </citation>
    <scope>NUCLEOTIDE SEQUENCE [LARGE SCALE GENOMIC DNA]</scope>
    <source>
        <strain evidence="13">DSM 24913</strain>
    </source>
</reference>
<accession>A0A1N7IYV3</accession>
<evidence type="ECO:0000256" key="2">
    <source>
        <dbReference type="ARBA" id="ARBA00009441"/>
    </source>
</evidence>
<evidence type="ECO:0000313" key="12">
    <source>
        <dbReference type="EMBL" id="SIS42187.1"/>
    </source>
</evidence>
<dbReference type="InterPro" id="IPR027417">
    <property type="entry name" value="P-loop_NTPase"/>
</dbReference>
<comment type="function">
    <text evidence="1 9">May be involved in recombinational repair of damaged DNA.</text>
</comment>
<dbReference type="FunFam" id="3.40.50.300:FF:000319">
    <property type="entry name" value="DNA repair protein RecN"/>
    <property type="match status" value="1"/>
</dbReference>
<keyword evidence="4" id="KW-0547">Nucleotide-binding</keyword>
<dbReference type="PANTHER" id="PTHR11059">
    <property type="entry name" value="DNA REPAIR PROTEIN RECN"/>
    <property type="match status" value="1"/>
</dbReference>
<organism evidence="12 13">
    <name type="scientific">Thalassolituus maritimus</name>
    <dbReference type="NCBI Taxonomy" id="484498"/>
    <lineage>
        <taxon>Bacteria</taxon>
        <taxon>Pseudomonadati</taxon>
        <taxon>Pseudomonadota</taxon>
        <taxon>Gammaproteobacteria</taxon>
        <taxon>Oceanospirillales</taxon>
        <taxon>Oceanospirillaceae</taxon>
        <taxon>Thalassolituus</taxon>
    </lineage>
</organism>
<dbReference type="Gene3D" id="3.40.50.300">
    <property type="entry name" value="P-loop containing nucleotide triphosphate hydrolases"/>
    <property type="match status" value="2"/>
</dbReference>
<evidence type="ECO:0000259" key="11">
    <source>
        <dbReference type="Pfam" id="PF02463"/>
    </source>
</evidence>
<dbReference type="GO" id="GO:0043590">
    <property type="term" value="C:bacterial nucleoid"/>
    <property type="evidence" value="ECO:0007669"/>
    <property type="project" value="TreeGrafter"/>
</dbReference>
<evidence type="ECO:0000256" key="7">
    <source>
        <dbReference type="ARBA" id="ARBA00023204"/>
    </source>
</evidence>
<dbReference type="FunFam" id="3.40.50.300:FF:000356">
    <property type="entry name" value="DNA repair protein RecN"/>
    <property type="match status" value="1"/>
</dbReference>
<dbReference type="RefSeq" id="WP_076513433.1">
    <property type="nucleotide sequence ID" value="NZ_FTOH01000001.1"/>
</dbReference>
<dbReference type="Proteomes" id="UP000185639">
    <property type="component" value="Unassembled WGS sequence"/>
</dbReference>
<dbReference type="InterPro" id="IPR004604">
    <property type="entry name" value="DNA_recomb/repair_RecN"/>
</dbReference>
<dbReference type="OrthoDB" id="9806954at2"/>
<evidence type="ECO:0000256" key="5">
    <source>
        <dbReference type="ARBA" id="ARBA00022763"/>
    </source>
</evidence>
<sequence>MLTSLSIHQFALIEHMELDFSQGMTVITGETGAGKSILLGALGLTLGQRAEAGAVRQGQDKADVAATFSTNTAALEWLRQHELPTDDDNVILRRVISAEGRSRGYVNGRPVSAADLRDLGQHLIGIHSQHAHQRLLEKDAARDILDAYAGLNPLAGTVRRGFSAWKKEEKRLQTLRESSSELLAQRQLLEYQVSELRELDLKEDELSDLELEQKRLSGAENTLICGQSAMIVCNGGDSGDDAASQMIHRALQEVDNINDTHPLLDEVRDMLNQAQIQLDEAASSLQRYLDNIDMNPHRLQQIDARLSELYSMARKHQIHPESLYAHWQEQEAALEATSLSGDDLEALEEEVANLRATCLKDAQQLSDKRQKAASTLSSAVSSHFDSLGLGKAIFTTRCDELSEDDLNPHGLNFVGFEVQTNPGMPAGPLAKVASGGELSRISLALQFVTAATSHTPCLIFDEVDVGVGGGTAERVGRLMRELGGQAQIMCVTHQPQVAAQAHNHFQVSKVSGDTATHTSIRTLSTSQRKEELARMLGGVEITQQTLAHAGEMLAMAGS</sequence>
<comment type="similarity">
    <text evidence="2 9">Belongs to the RecN family.</text>
</comment>
<dbReference type="CDD" id="cd03241">
    <property type="entry name" value="ABC_RecN"/>
    <property type="match status" value="2"/>
</dbReference>
<dbReference type="NCBIfam" id="TIGR00634">
    <property type="entry name" value="recN"/>
    <property type="match status" value="1"/>
</dbReference>
<dbReference type="GO" id="GO:0005524">
    <property type="term" value="F:ATP binding"/>
    <property type="evidence" value="ECO:0007669"/>
    <property type="project" value="UniProtKB-KW"/>
</dbReference>
<keyword evidence="10" id="KW-0175">Coiled coil</keyword>
<evidence type="ECO:0000256" key="9">
    <source>
        <dbReference type="PIRNR" id="PIRNR003128"/>
    </source>
</evidence>
<gene>
    <name evidence="12" type="ORF">SAMN05421686_101157</name>
</gene>
<dbReference type="STRING" id="484498.SAMN05421686_101157"/>
<feature type="coiled-coil region" evidence="10">
    <location>
        <begin position="264"/>
        <end position="291"/>
    </location>
</feature>
<evidence type="ECO:0000256" key="1">
    <source>
        <dbReference type="ARBA" id="ARBA00003618"/>
    </source>
</evidence>
<dbReference type="NCBIfam" id="NF008121">
    <property type="entry name" value="PRK10869.1"/>
    <property type="match status" value="1"/>
</dbReference>
<dbReference type="GO" id="GO:0006281">
    <property type="term" value="P:DNA repair"/>
    <property type="evidence" value="ECO:0007669"/>
    <property type="project" value="UniProtKB-KW"/>
</dbReference>
<evidence type="ECO:0000256" key="3">
    <source>
        <dbReference type="ARBA" id="ARBA00021315"/>
    </source>
</evidence>
<feature type="domain" description="RecF/RecN/SMC N-terminal" evidence="11">
    <location>
        <begin position="2"/>
        <end position="512"/>
    </location>
</feature>
<name>A0A1N7IYV3_9GAMM</name>